<gene>
    <name evidence="1" type="ORF">ACIRA0001_2344</name>
</gene>
<accession>A0ABM9YQY3</accession>
<proteinExistence type="predicted"/>
<dbReference type="EMBL" id="ACVR01000013">
    <property type="protein sequence ID" value="EET83552.1"/>
    <property type="molecule type" value="Genomic_DNA"/>
</dbReference>
<evidence type="ECO:0000313" key="2">
    <source>
        <dbReference type="Proteomes" id="UP000018419"/>
    </source>
</evidence>
<organism evidence="1 2">
    <name type="scientific">Acinetobacter radioresistens SK82</name>
    <dbReference type="NCBI Taxonomy" id="596318"/>
    <lineage>
        <taxon>Bacteria</taxon>
        <taxon>Pseudomonadati</taxon>
        <taxon>Pseudomonadota</taxon>
        <taxon>Gammaproteobacteria</taxon>
        <taxon>Moraxellales</taxon>
        <taxon>Moraxellaceae</taxon>
        <taxon>Acinetobacter</taxon>
    </lineage>
</organism>
<reference evidence="1 2" key="1">
    <citation type="submission" date="2009-07" db="EMBL/GenBank/DDBJ databases">
        <authorList>
            <person name="Madupu R."/>
            <person name="Durkin A.S."/>
            <person name="Torralba M."/>
            <person name="Methe B."/>
            <person name="Sutton G.G."/>
            <person name="Strausberg R.L."/>
            <person name="Nelson K.E."/>
        </authorList>
    </citation>
    <scope>NUCLEOTIDE SEQUENCE [LARGE SCALE GENOMIC DNA]</scope>
    <source>
        <strain evidence="1 2">SK82</strain>
    </source>
</reference>
<keyword evidence="2" id="KW-1185">Reference proteome</keyword>
<evidence type="ECO:0000313" key="1">
    <source>
        <dbReference type="EMBL" id="EET83552.1"/>
    </source>
</evidence>
<name>A0ABM9YQY3_ACIRA</name>
<comment type="caution">
    <text evidence="1">The sequence shown here is derived from an EMBL/GenBank/DDBJ whole genome shotgun (WGS) entry which is preliminary data.</text>
</comment>
<sequence>MHEDASVCQADLFKYSFLSELLDYILQLAKILALIEQFS</sequence>
<protein>
    <submittedName>
        <fullName evidence="1">Uncharacterized protein</fullName>
    </submittedName>
</protein>
<dbReference type="Proteomes" id="UP000018419">
    <property type="component" value="Unassembled WGS sequence"/>
</dbReference>